<dbReference type="EMBL" id="MT142946">
    <property type="protein sequence ID" value="QJA90900.1"/>
    <property type="molecule type" value="Genomic_DNA"/>
</dbReference>
<evidence type="ECO:0000313" key="2">
    <source>
        <dbReference type="EMBL" id="QJA90900.1"/>
    </source>
</evidence>
<gene>
    <name evidence="1" type="ORF">MM415A03550_0007</name>
    <name evidence="2" type="ORF">MM415B03522_0014</name>
</gene>
<sequence length="153" mass="18255">MLLENLACNELSDLGKRCEEAYKQEGELGLAKLVVDELLEYYTPKACMAQEPPLLQRYERSSPEDKLKFDRENPYWRKTIKAHEYVLENEEVKRHNRSHLFWLRRFEPLLEGDELRHHKILDKIHEYDIPEEAKKVAEQFGGKVVERGWGEEE</sequence>
<accession>A0A6M3JPS2</accession>
<organism evidence="1">
    <name type="scientific">viral metagenome</name>
    <dbReference type="NCBI Taxonomy" id="1070528"/>
    <lineage>
        <taxon>unclassified sequences</taxon>
        <taxon>metagenomes</taxon>
        <taxon>organismal metagenomes</taxon>
    </lineage>
</organism>
<evidence type="ECO:0000313" key="1">
    <source>
        <dbReference type="EMBL" id="QJA70817.1"/>
    </source>
</evidence>
<dbReference type="EMBL" id="MT141823">
    <property type="protein sequence ID" value="QJA70817.1"/>
    <property type="molecule type" value="Genomic_DNA"/>
</dbReference>
<protein>
    <submittedName>
        <fullName evidence="1">Uncharacterized protein</fullName>
    </submittedName>
</protein>
<name>A0A6M3JPS2_9ZZZZ</name>
<dbReference type="AlphaFoldDB" id="A0A6M3JPS2"/>
<reference evidence="1" key="1">
    <citation type="submission" date="2020-03" db="EMBL/GenBank/DDBJ databases">
        <title>The deep terrestrial virosphere.</title>
        <authorList>
            <person name="Holmfeldt K."/>
            <person name="Nilsson E."/>
            <person name="Simone D."/>
            <person name="Lopez-Fernandez M."/>
            <person name="Wu X."/>
            <person name="de Brujin I."/>
            <person name="Lundin D."/>
            <person name="Andersson A."/>
            <person name="Bertilsson S."/>
            <person name="Dopson M."/>
        </authorList>
    </citation>
    <scope>NUCLEOTIDE SEQUENCE</scope>
    <source>
        <strain evidence="1">MM415A03550</strain>
        <strain evidence="2">MM415B03522</strain>
    </source>
</reference>
<proteinExistence type="predicted"/>